<reference evidence="19 20" key="1">
    <citation type="journal article" date="2018" name="BMC Genomics">
        <title>Genes significantly associated with lineage II food isolates of Listeria monocytogenes.</title>
        <authorList>
            <person name="Pirone-Davies C."/>
            <person name="Chen Y."/>
            <person name="Pightling A."/>
            <person name="Ryan G."/>
            <person name="Wang Y."/>
            <person name="Yao K."/>
            <person name="Hoffmann M."/>
            <person name="Allard M.W."/>
        </authorList>
    </citation>
    <scope>NUCLEOTIDE SEQUENCE [LARGE SCALE GENOMIC DNA]</scope>
    <source>
        <strain evidence="19 20">PNUSAL000550</strain>
    </source>
</reference>
<gene>
    <name evidence="19" type="primary">nata_2</name>
    <name evidence="9" type="ORF">A8L61_04625</name>
    <name evidence="11" type="ORF">AB917_00335</name>
    <name evidence="7" type="ORF">ART25_08415</name>
    <name evidence="6" type="ORF">ARY78_08045</name>
    <name evidence="10" type="ORF">CA369_00330</name>
    <name evidence="13" type="ORF">D4920_05670</name>
    <name evidence="12" type="ORF">D4B11_04050</name>
    <name evidence="14" type="ORF">D5N24_05015</name>
    <name evidence="19" type="ORF">DYZ80_01272</name>
    <name evidence="8" type="ORF">E1W56_06245</name>
    <name evidence="15" type="ORF">E5F58_10865</name>
    <name evidence="16" type="ORF">F6515_01045</name>
    <name evidence="17" type="ORF">GI949_00340</name>
    <name evidence="18" type="ORF">HQN34_001516</name>
</gene>
<protein>
    <submittedName>
        <fullName evidence="7 19">ABC transporter ATP-binding protein</fullName>
    </submittedName>
    <submittedName>
        <fullName evidence="17">ATP-binding cassette domain-containing protein</fullName>
    </submittedName>
</protein>
<evidence type="ECO:0000256" key="1">
    <source>
        <dbReference type="ARBA" id="ARBA00005417"/>
    </source>
</evidence>
<feature type="domain" description="ABC transporter" evidence="5">
    <location>
        <begin position="4"/>
        <end position="214"/>
    </location>
</feature>
<evidence type="ECO:0000313" key="23">
    <source>
        <dbReference type="Proteomes" id="UP000379076"/>
    </source>
</evidence>
<evidence type="ECO:0000313" key="7">
    <source>
        <dbReference type="EMBL" id="EAE1338925.1"/>
    </source>
</evidence>
<dbReference type="Proteomes" id="UP000379076">
    <property type="component" value="Unassembled WGS sequence"/>
</dbReference>
<dbReference type="GO" id="GO:0016887">
    <property type="term" value="F:ATP hydrolysis activity"/>
    <property type="evidence" value="ECO:0007669"/>
    <property type="project" value="InterPro"/>
</dbReference>
<dbReference type="InterPro" id="IPR017871">
    <property type="entry name" value="ABC_transporter-like_CS"/>
</dbReference>
<dbReference type="Proteomes" id="UP000527632">
    <property type="component" value="Unassembled WGS sequence"/>
</dbReference>
<evidence type="ECO:0000313" key="13">
    <source>
        <dbReference type="EMBL" id="EAH2281552.1"/>
    </source>
</evidence>
<dbReference type="Gene3D" id="3.40.50.300">
    <property type="entry name" value="P-loop containing nucleotide triphosphate hydrolases"/>
    <property type="match status" value="1"/>
</dbReference>
<evidence type="ECO:0000313" key="21">
    <source>
        <dbReference type="Proteomes" id="UP000358545"/>
    </source>
</evidence>
<dbReference type="Proteomes" id="UP000528151">
    <property type="component" value="Unassembled WGS sequence"/>
</dbReference>
<dbReference type="Pfam" id="PF00005">
    <property type="entry name" value="ABC_tran"/>
    <property type="match status" value="1"/>
</dbReference>
<dbReference type="EMBL" id="AAASLB010000003">
    <property type="protein sequence ID" value="EAE4941642.1"/>
    <property type="molecule type" value="Genomic_DNA"/>
</dbReference>
<evidence type="ECO:0000313" key="28">
    <source>
        <dbReference type="Proteomes" id="UP000533021"/>
    </source>
</evidence>
<dbReference type="AlphaFoldDB" id="A0A0B8R643"/>
<keyword evidence="2" id="KW-0813">Transport</keyword>
<evidence type="ECO:0000313" key="15">
    <source>
        <dbReference type="EMBL" id="EAH4242485.1"/>
    </source>
</evidence>
<evidence type="ECO:0000313" key="18">
    <source>
        <dbReference type="EMBL" id="HAJ9593316.1"/>
    </source>
</evidence>
<dbReference type="Proteomes" id="UP000489121">
    <property type="component" value="Unassembled WGS sequence"/>
</dbReference>
<reference evidence="31 32" key="2">
    <citation type="journal article" date="2018" name="Genome Biol.">
        <title>SKESA: strategic k-mer extension for scrupulous assemblies.</title>
        <authorList>
            <person name="Souvorov A."/>
            <person name="Agarwala R."/>
            <person name="Lipman D.J."/>
        </authorList>
    </citation>
    <scope>NUCLEOTIDE SEQUENCE [LARGE SCALE GENOMIC DNA]</scope>
    <source>
        <strain evidence="18">2017-325981-023-01</strain>
        <strain evidence="17 32">DMG1500109</strain>
    </source>
</reference>
<keyword evidence="3" id="KW-0547">Nucleotide-binding</keyword>
<dbReference type="EMBL" id="AABDGJ010000001">
    <property type="protein sequence ID" value="EAG6989041.1"/>
    <property type="molecule type" value="Genomic_DNA"/>
</dbReference>
<evidence type="ECO:0000313" key="20">
    <source>
        <dbReference type="Proteomes" id="UP000272537"/>
    </source>
</evidence>
<accession>A0A0B8R643</accession>
<dbReference type="EMBL" id="AABEMN010000004">
    <property type="protein sequence ID" value="EAG9518931.1"/>
    <property type="molecule type" value="Genomic_DNA"/>
</dbReference>
<dbReference type="Proteomes" id="UP000843503">
    <property type="component" value="Unassembled WGS sequence"/>
</dbReference>
<dbReference type="EMBL" id="AABBZO010000001">
    <property type="protein sequence ID" value="EAG4460722.1"/>
    <property type="molecule type" value="Genomic_DNA"/>
</dbReference>
<reference evidence="22 23" key="3">
    <citation type="submission" date="2018-06" db="EMBL/GenBank/DDBJ databases">
        <authorList>
            <consortium name="GenomeTrakr: Next Generation Sequencing Network for Food Pathogen Tracability"/>
        </authorList>
    </citation>
    <scope>NUCLEOTIDE SEQUENCE [LARGE SCALE GENOMIC DNA]</scope>
    <source>
        <strain evidence="10 26">CFSAN063727</strain>
        <strain evidence="7 23">FDA00006494</strain>
        <strain evidence="6 22">FDA00007096</strain>
        <strain evidence="15 25">LS1344</strain>
    </source>
</reference>
<evidence type="ECO:0000313" key="27">
    <source>
        <dbReference type="Proteomes" id="UP000530452"/>
    </source>
</evidence>
<evidence type="ECO:0000313" key="10">
    <source>
        <dbReference type="EMBL" id="EAG4460722.1"/>
    </source>
</evidence>
<dbReference type="Proteomes" id="UP000393182">
    <property type="component" value="Unassembled WGS sequence"/>
</dbReference>
<reference evidence="16 24" key="6">
    <citation type="submission" date="2019-09" db="EMBL/GenBank/DDBJ databases">
        <authorList>
            <consortium name="PulseNet: The National Subtyping Network for Foodborne Disease Surveillance"/>
            <person name="Tarr C.L."/>
            <person name="Trees E."/>
            <person name="Katz L.S."/>
            <person name="Carleton-Romer H.A."/>
            <person name="Stroika S."/>
            <person name="Kucerova Z."/>
            <person name="Roache K.F."/>
            <person name="Sabol A.L."/>
            <person name="Besser J."/>
            <person name="Gerner-Smidt P."/>
        </authorList>
    </citation>
    <scope>NUCLEOTIDE SEQUENCE [LARGE SCALE GENOMIC DNA]</scope>
    <source>
        <strain evidence="9 21">PNUSAL002180</strain>
        <strain evidence="16 24">PNUSAL005692</strain>
    </source>
</reference>
<evidence type="ECO:0000313" key="14">
    <source>
        <dbReference type="EMBL" id="EAH3293749.1"/>
    </source>
</evidence>
<evidence type="ECO:0000313" key="6">
    <source>
        <dbReference type="EMBL" id="EAC5550377.1"/>
    </source>
</evidence>
<dbReference type="InterPro" id="IPR027417">
    <property type="entry name" value="P-loop_NTPase"/>
</dbReference>
<evidence type="ECO:0000313" key="19">
    <source>
        <dbReference type="EMBL" id="RKA09628.1"/>
    </source>
</evidence>
<dbReference type="Proteomes" id="UP000533021">
    <property type="component" value="Unassembled WGS sequence"/>
</dbReference>
<reference evidence="17" key="7">
    <citation type="submission" date="2019-11" db="EMBL/GenBank/DDBJ databases">
        <authorList>
            <consortium name="NCBI Pathogen Detection Project"/>
        </authorList>
    </citation>
    <scope>NUCLEOTIDE SEQUENCE</scope>
    <source>
        <strain evidence="18">2017-325981-023-01</strain>
        <strain evidence="17">DMG1500109</strain>
    </source>
</reference>
<dbReference type="EMBL" id="QXLS01000002">
    <property type="protein sequence ID" value="RKA09628.1"/>
    <property type="molecule type" value="Genomic_DNA"/>
</dbReference>
<dbReference type="SUPFAM" id="SSF52540">
    <property type="entry name" value="P-loop containing nucleoside triphosphate hydrolases"/>
    <property type="match status" value="1"/>
</dbReference>
<evidence type="ECO:0000313" key="8">
    <source>
        <dbReference type="EMBL" id="EAE4941642.1"/>
    </source>
</evidence>
<reference evidence="11 30" key="5">
    <citation type="submission" date="2019-04" db="EMBL/GenBank/DDBJ databases">
        <authorList>
            <consortium name="GenomeTrakr network: Whole genome sequencing for foodborne pathogen traceback"/>
        </authorList>
    </citation>
    <scope>NUCLEOTIDE SEQUENCE [LARGE SCALE GENOMIC DNA]</scope>
    <source>
        <strain evidence="11 30">CFSAN004300</strain>
    </source>
</reference>
<evidence type="ECO:0000313" key="22">
    <source>
        <dbReference type="Proteomes" id="UP000365297"/>
    </source>
</evidence>
<evidence type="ECO:0000256" key="2">
    <source>
        <dbReference type="ARBA" id="ARBA00022448"/>
    </source>
</evidence>
<dbReference type="EMBL" id="DAAJZA010000001">
    <property type="protein sequence ID" value="HAC1753419.1"/>
    <property type="molecule type" value="Genomic_DNA"/>
</dbReference>
<dbReference type="OMA" id="HASFLYE"/>
<dbReference type="Proteomes" id="UP000365297">
    <property type="component" value="Unassembled WGS sequence"/>
</dbReference>
<sequence length="214" mass="23648">MNYIKVNHLTKVINNNTVLDDINFELKQGGIYSFIGHNGSGKTMLFRALCGFIAPTSGEVTINGISISKTRSFPEKTGIIIETPGFLANYTGYKNLEYLASIRNQIGEKEILAALEQVGLSGKENLKVKKYSLGMRQRLGIAQAIMEDPDLLIFDEPTNSLDKAGSQSFIDLILDLKEKGKTILLASHHIADIDGISDEIFEMEAGQIINRRKV</sequence>
<dbReference type="PROSITE" id="PS50893">
    <property type="entry name" value="ABC_TRANSPORTER_2"/>
    <property type="match status" value="1"/>
</dbReference>
<dbReference type="Proteomes" id="UP000843775">
    <property type="component" value="Unassembled WGS sequence"/>
</dbReference>
<evidence type="ECO:0000313" key="11">
    <source>
        <dbReference type="EMBL" id="EAG6989041.1"/>
    </source>
</evidence>
<dbReference type="PROSITE" id="PS00211">
    <property type="entry name" value="ABC_TRANSPORTER_1"/>
    <property type="match status" value="1"/>
</dbReference>
<evidence type="ECO:0000256" key="4">
    <source>
        <dbReference type="ARBA" id="ARBA00022840"/>
    </source>
</evidence>
<dbReference type="PANTHER" id="PTHR43335:SF4">
    <property type="entry name" value="ABC TRANSPORTER, ATP-BINDING PROTEIN"/>
    <property type="match status" value="1"/>
</dbReference>
<evidence type="ECO:0000313" key="26">
    <source>
        <dbReference type="Proteomes" id="UP000528151"/>
    </source>
</evidence>
<dbReference type="EMBL" id="DABJAN010000003">
    <property type="protein sequence ID" value="HAJ9593316.1"/>
    <property type="molecule type" value="Genomic_DNA"/>
</dbReference>
<dbReference type="EMBL" id="AABAGT010000005">
    <property type="protein sequence ID" value="EAG0866564.1"/>
    <property type="molecule type" value="Genomic_DNA"/>
</dbReference>
<evidence type="ECO:0000313" key="25">
    <source>
        <dbReference type="Proteomes" id="UP000527632"/>
    </source>
</evidence>
<dbReference type="InterPro" id="IPR003439">
    <property type="entry name" value="ABC_transporter-like_ATP-bd"/>
</dbReference>
<reference evidence="27 28" key="4">
    <citation type="submission" date="2019-04" db="EMBL/GenBank/DDBJ databases">
        <authorList>
            <person name="Ashton P.M."/>
            <person name="Dallman T."/>
            <person name="Nair S."/>
            <person name="De Pinna E."/>
            <person name="Peters T."/>
            <person name="Grant K."/>
        </authorList>
    </citation>
    <scope>NUCLEOTIDE SEQUENCE [LARGE SCALE GENOMIC DNA]</scope>
    <source>
        <strain evidence="13 28">282333</strain>
        <strain evidence="14 27">282352</strain>
        <strain evidence="12 29">289003</strain>
        <strain evidence="8">RL15000286</strain>
    </source>
</reference>
<evidence type="ECO:0000313" key="31">
    <source>
        <dbReference type="Proteomes" id="UP000843503"/>
    </source>
</evidence>
<dbReference type="EMBL" id="AAAQQZ010000004">
    <property type="protein sequence ID" value="EAE1338925.1"/>
    <property type="molecule type" value="Genomic_DNA"/>
</dbReference>
<evidence type="ECO:0000313" key="32">
    <source>
        <dbReference type="Proteomes" id="UP000843775"/>
    </source>
</evidence>
<evidence type="ECO:0000313" key="9">
    <source>
        <dbReference type="EMBL" id="EAG0866564.1"/>
    </source>
</evidence>
<dbReference type="Proteomes" id="UP000530452">
    <property type="component" value="Unassembled WGS sequence"/>
</dbReference>
<dbReference type="Proteomes" id="UP000548278">
    <property type="component" value="Unassembled WGS sequence"/>
</dbReference>
<evidence type="ECO:0000313" key="24">
    <source>
        <dbReference type="Proteomes" id="UP000489121"/>
    </source>
</evidence>
<comment type="similarity">
    <text evidence="1">Belongs to the ABC transporter superfamily.</text>
</comment>
<evidence type="ECO:0000313" key="30">
    <source>
        <dbReference type="Proteomes" id="UP000548278"/>
    </source>
</evidence>
<dbReference type="InterPro" id="IPR003593">
    <property type="entry name" value="AAA+_ATPase"/>
</dbReference>
<dbReference type="EMBL" id="AALGDA010000002">
    <property type="protein sequence ID" value="ECY9781570.1"/>
    <property type="molecule type" value="Genomic_DNA"/>
</dbReference>
<comment type="caution">
    <text evidence="7">The sequence shown here is derived from an EMBL/GenBank/DDBJ whole genome shotgun (WGS) entry which is preliminary data.</text>
</comment>
<dbReference type="Proteomes" id="UP000546397">
    <property type="component" value="Unassembled WGS sequence"/>
</dbReference>
<keyword evidence="4 7" id="KW-0067">ATP-binding</keyword>
<evidence type="ECO:0000313" key="16">
    <source>
        <dbReference type="EMBL" id="ECY9781570.1"/>
    </source>
</evidence>
<dbReference type="PANTHER" id="PTHR43335">
    <property type="entry name" value="ABC TRANSPORTER, ATP-BINDING PROTEIN"/>
    <property type="match status" value="1"/>
</dbReference>
<dbReference type="SMART" id="SM00382">
    <property type="entry name" value="AAA"/>
    <property type="match status" value="1"/>
</dbReference>
<dbReference type="RefSeq" id="WP_003730778.1">
    <property type="nucleotide sequence ID" value="NC_021825.2"/>
</dbReference>
<name>A0A0B8R643_LISMN</name>
<evidence type="ECO:0000313" key="12">
    <source>
        <dbReference type="EMBL" id="EAG9518931.1"/>
    </source>
</evidence>
<proteinExistence type="inferred from homology"/>
<dbReference type="EMBL" id="AAAIXK010000004">
    <property type="protein sequence ID" value="EAC5550377.1"/>
    <property type="molecule type" value="Genomic_DNA"/>
</dbReference>
<organism evidence="7 23">
    <name type="scientific">Listeria monocytogenes</name>
    <dbReference type="NCBI Taxonomy" id="1639"/>
    <lineage>
        <taxon>Bacteria</taxon>
        <taxon>Bacillati</taxon>
        <taxon>Bacillota</taxon>
        <taxon>Bacilli</taxon>
        <taxon>Bacillales</taxon>
        <taxon>Listeriaceae</taxon>
        <taxon>Listeria</taxon>
    </lineage>
</organism>
<dbReference type="EMBL" id="AABGHY010000003">
    <property type="protein sequence ID" value="EAH3293749.1"/>
    <property type="molecule type" value="Genomic_DNA"/>
</dbReference>
<evidence type="ECO:0000256" key="3">
    <source>
        <dbReference type="ARBA" id="ARBA00022741"/>
    </source>
</evidence>
<dbReference type="Proteomes" id="UP000272537">
    <property type="component" value="Unassembled WGS sequence"/>
</dbReference>
<evidence type="ECO:0000313" key="17">
    <source>
        <dbReference type="EMBL" id="HAC1753419.1"/>
    </source>
</evidence>
<dbReference type="EMBL" id="AABFVG010000003">
    <property type="protein sequence ID" value="EAH2281552.1"/>
    <property type="molecule type" value="Genomic_DNA"/>
</dbReference>
<evidence type="ECO:0000259" key="5">
    <source>
        <dbReference type="PROSITE" id="PS50893"/>
    </source>
</evidence>
<dbReference type="Proteomes" id="UP000358545">
    <property type="component" value="Unassembled WGS sequence"/>
</dbReference>
<evidence type="ECO:0000313" key="29">
    <source>
        <dbReference type="Proteomes" id="UP000546397"/>
    </source>
</evidence>
<dbReference type="KEGG" id="lmok:CQ02_13500"/>
<dbReference type="GO" id="GO:0005524">
    <property type="term" value="F:ATP binding"/>
    <property type="evidence" value="ECO:0007669"/>
    <property type="project" value="UniProtKB-KW"/>
</dbReference>
<dbReference type="EMBL" id="AABGUK010000004">
    <property type="protein sequence ID" value="EAH4242485.1"/>
    <property type="molecule type" value="Genomic_DNA"/>
</dbReference>